<organism evidence="1">
    <name type="scientific">bioreactor metagenome</name>
    <dbReference type="NCBI Taxonomy" id="1076179"/>
    <lineage>
        <taxon>unclassified sequences</taxon>
        <taxon>metagenomes</taxon>
        <taxon>ecological metagenomes</taxon>
    </lineage>
</organism>
<sequence>MRTHGGSFEHTSGDSDIVGVAGGKCAEVDHQRVTGQRIVVDVYGVSHARIRFVAHIH</sequence>
<accession>A0A645FXU1</accession>
<dbReference type="EMBL" id="VSSQ01066793">
    <property type="protein sequence ID" value="MPN19265.1"/>
    <property type="molecule type" value="Genomic_DNA"/>
</dbReference>
<proteinExistence type="predicted"/>
<evidence type="ECO:0000313" key="1">
    <source>
        <dbReference type="EMBL" id="MPN19265.1"/>
    </source>
</evidence>
<protein>
    <submittedName>
        <fullName evidence="1">Uncharacterized protein</fullName>
    </submittedName>
</protein>
<reference evidence="1" key="1">
    <citation type="submission" date="2019-08" db="EMBL/GenBank/DDBJ databases">
        <authorList>
            <person name="Kucharzyk K."/>
            <person name="Murdoch R.W."/>
            <person name="Higgins S."/>
            <person name="Loffler F."/>
        </authorList>
    </citation>
    <scope>NUCLEOTIDE SEQUENCE</scope>
</reference>
<gene>
    <name evidence="1" type="ORF">SDC9_166632</name>
</gene>
<comment type="caution">
    <text evidence="1">The sequence shown here is derived from an EMBL/GenBank/DDBJ whole genome shotgun (WGS) entry which is preliminary data.</text>
</comment>
<dbReference type="AlphaFoldDB" id="A0A645FXU1"/>
<name>A0A645FXU1_9ZZZZ</name>